<keyword evidence="1" id="KW-1185">Reference proteome</keyword>
<evidence type="ECO:0000313" key="2">
    <source>
        <dbReference type="WBParaSite" id="Csp11.Scaffold551.g3631.t1"/>
    </source>
</evidence>
<dbReference type="Proteomes" id="UP000095282">
    <property type="component" value="Unplaced"/>
</dbReference>
<evidence type="ECO:0000313" key="1">
    <source>
        <dbReference type="Proteomes" id="UP000095282"/>
    </source>
</evidence>
<sequence>MRKGKQVTDSFDICRLGRLLIKERNDVASIHMELAIESDCTELKLSHLNGKPIFKSKTFEKVKSDFKKIVIQIVENPEATVKTFSISASGKEEKLKEIFEASAGYKLKVETITWFLGGFTKEDFQMFSAVFDMKHLKTIRFKMPGEGLGWLMDELNDVNKCLMFVDKSRKNKEWKYLMNLENLDFVKDVIERLGLGRLSSIACHNLAL</sequence>
<accession>A0A1I7T935</accession>
<proteinExistence type="predicted"/>
<name>A0A1I7T935_9PELO</name>
<dbReference type="WBParaSite" id="Csp11.Scaffold551.g3631.t1">
    <property type="protein sequence ID" value="Csp11.Scaffold551.g3631.t1"/>
    <property type="gene ID" value="Csp11.Scaffold551.g3631"/>
</dbReference>
<dbReference type="AlphaFoldDB" id="A0A1I7T935"/>
<reference evidence="2" key="1">
    <citation type="submission" date="2016-11" db="UniProtKB">
        <authorList>
            <consortium name="WormBaseParasite"/>
        </authorList>
    </citation>
    <scope>IDENTIFICATION</scope>
</reference>
<organism evidence="1 2">
    <name type="scientific">Caenorhabditis tropicalis</name>
    <dbReference type="NCBI Taxonomy" id="1561998"/>
    <lineage>
        <taxon>Eukaryota</taxon>
        <taxon>Metazoa</taxon>
        <taxon>Ecdysozoa</taxon>
        <taxon>Nematoda</taxon>
        <taxon>Chromadorea</taxon>
        <taxon>Rhabditida</taxon>
        <taxon>Rhabditina</taxon>
        <taxon>Rhabditomorpha</taxon>
        <taxon>Rhabditoidea</taxon>
        <taxon>Rhabditidae</taxon>
        <taxon>Peloderinae</taxon>
        <taxon>Caenorhabditis</taxon>
    </lineage>
</organism>
<protein>
    <submittedName>
        <fullName evidence="2">FTH domain-containing protein</fullName>
    </submittedName>
</protein>